<proteinExistence type="predicted"/>
<protein>
    <recommendedName>
        <fullName evidence="3">Type II toxin-antitoxin system PemK/MazF family toxin</fullName>
    </recommendedName>
</protein>
<reference evidence="1 2" key="1">
    <citation type="submission" date="2024-02" db="EMBL/GenBank/DDBJ databases">
        <title>Deinococcus carri NBRC 110142.</title>
        <authorList>
            <person name="Ichikawa N."/>
            <person name="Katano-Makiyama Y."/>
            <person name="Hidaka K."/>
        </authorList>
    </citation>
    <scope>NUCLEOTIDE SEQUENCE [LARGE SCALE GENOMIC DNA]</scope>
    <source>
        <strain evidence="1 2">NBRC 110142</strain>
    </source>
</reference>
<keyword evidence="2" id="KW-1185">Reference proteome</keyword>
<dbReference type="SUPFAM" id="SSF50118">
    <property type="entry name" value="Cell growth inhibitor/plasmid maintenance toxic component"/>
    <property type="match status" value="1"/>
</dbReference>
<accession>A0ABP9W6U7</accession>
<sequence>MATTFRRGDLVVDTRQPSRELPRLALVVSHDAINRVNLGLGVLWLTPFPRGNSLEVPVPELAGQWVVLVDFWDRLPVQHARWWGSVPTRVVREVQALLGVIMLEP</sequence>
<evidence type="ECO:0000313" key="1">
    <source>
        <dbReference type="EMBL" id="GAA5513091.1"/>
    </source>
</evidence>
<comment type="caution">
    <text evidence="1">The sequence shown here is derived from an EMBL/GenBank/DDBJ whole genome shotgun (WGS) entry which is preliminary data.</text>
</comment>
<evidence type="ECO:0000313" key="2">
    <source>
        <dbReference type="Proteomes" id="UP001401887"/>
    </source>
</evidence>
<dbReference type="Proteomes" id="UP001401887">
    <property type="component" value="Unassembled WGS sequence"/>
</dbReference>
<name>A0ABP9W6U7_9DEIO</name>
<dbReference type="EMBL" id="BAABRP010000005">
    <property type="protein sequence ID" value="GAA5513091.1"/>
    <property type="molecule type" value="Genomic_DNA"/>
</dbReference>
<organism evidence="1 2">
    <name type="scientific">Deinococcus carri</name>
    <dbReference type="NCBI Taxonomy" id="1211323"/>
    <lineage>
        <taxon>Bacteria</taxon>
        <taxon>Thermotogati</taxon>
        <taxon>Deinococcota</taxon>
        <taxon>Deinococci</taxon>
        <taxon>Deinococcales</taxon>
        <taxon>Deinococcaceae</taxon>
        <taxon>Deinococcus</taxon>
    </lineage>
</organism>
<evidence type="ECO:0008006" key="3">
    <source>
        <dbReference type="Google" id="ProtNLM"/>
    </source>
</evidence>
<gene>
    <name evidence="1" type="ORF">Dcar01_01817</name>
</gene>